<dbReference type="Gene3D" id="3.30.70.1060">
    <property type="entry name" value="Dimeric alpha+beta barrel"/>
    <property type="match status" value="1"/>
</dbReference>
<proteinExistence type="inferred from homology"/>
<keyword evidence="4" id="KW-1185">Reference proteome</keyword>
<dbReference type="PANTHER" id="PTHR33606:SF3">
    <property type="entry name" value="PROTEIN YCII"/>
    <property type="match status" value="1"/>
</dbReference>
<dbReference type="InterPro" id="IPR011008">
    <property type="entry name" value="Dimeric_a/b-barrel"/>
</dbReference>
<dbReference type="SUPFAM" id="SSF54909">
    <property type="entry name" value="Dimeric alpha+beta barrel"/>
    <property type="match status" value="1"/>
</dbReference>
<dbReference type="Proteomes" id="UP000517916">
    <property type="component" value="Unassembled WGS sequence"/>
</dbReference>
<feature type="domain" description="YCII-related" evidence="2">
    <location>
        <begin position="4"/>
        <end position="85"/>
    </location>
</feature>
<evidence type="ECO:0000313" key="4">
    <source>
        <dbReference type="Proteomes" id="UP000517916"/>
    </source>
</evidence>
<evidence type="ECO:0000313" key="3">
    <source>
        <dbReference type="EMBL" id="MBA8929608.1"/>
    </source>
</evidence>
<dbReference type="PANTHER" id="PTHR33606">
    <property type="entry name" value="PROTEIN YCII"/>
    <property type="match status" value="1"/>
</dbReference>
<gene>
    <name evidence="3" type="ORF">BC739_006826</name>
</gene>
<comment type="caution">
    <text evidence="3">The sequence shown here is derived from an EMBL/GenBank/DDBJ whole genome shotgun (WGS) entry which is preliminary data.</text>
</comment>
<dbReference type="InterPro" id="IPR051807">
    <property type="entry name" value="Sec-metab_biosynth-assoc"/>
</dbReference>
<sequence>MPRYAVEYTYVEDVPKRHAVRPRHRDYLAGLAAEGVLLLAGPWAADDGALLAFEAADEAALRGYLDADPYKAAEVISETRITEWNPLLGAWVS</sequence>
<name>A0ABR6BRR2_9PSEU</name>
<accession>A0ABR6BRR2</accession>
<evidence type="ECO:0000259" key="2">
    <source>
        <dbReference type="Pfam" id="PF03795"/>
    </source>
</evidence>
<dbReference type="EMBL" id="JACJID010000005">
    <property type="protein sequence ID" value="MBA8929608.1"/>
    <property type="molecule type" value="Genomic_DNA"/>
</dbReference>
<dbReference type="Pfam" id="PF03795">
    <property type="entry name" value="YCII"/>
    <property type="match status" value="1"/>
</dbReference>
<dbReference type="InterPro" id="IPR005545">
    <property type="entry name" value="YCII"/>
</dbReference>
<comment type="similarity">
    <text evidence="1">Belongs to the YciI family.</text>
</comment>
<organism evidence="3 4">
    <name type="scientific">Kutzneria viridogrisea</name>
    <dbReference type="NCBI Taxonomy" id="47990"/>
    <lineage>
        <taxon>Bacteria</taxon>
        <taxon>Bacillati</taxon>
        <taxon>Actinomycetota</taxon>
        <taxon>Actinomycetes</taxon>
        <taxon>Pseudonocardiales</taxon>
        <taxon>Pseudonocardiaceae</taxon>
        <taxon>Kutzneria</taxon>
    </lineage>
</organism>
<dbReference type="RefSeq" id="WP_025361753.1">
    <property type="nucleotide sequence ID" value="NZ_BAAABQ010000089.1"/>
</dbReference>
<reference evidence="3 4" key="1">
    <citation type="submission" date="2020-08" db="EMBL/GenBank/DDBJ databases">
        <title>Genomic Encyclopedia of Archaeal and Bacterial Type Strains, Phase II (KMG-II): from individual species to whole genera.</title>
        <authorList>
            <person name="Goeker M."/>
        </authorList>
    </citation>
    <scope>NUCLEOTIDE SEQUENCE [LARGE SCALE GENOMIC DNA]</scope>
    <source>
        <strain evidence="3 4">DSM 43850</strain>
    </source>
</reference>
<protein>
    <recommendedName>
        <fullName evidence="2">YCII-related domain-containing protein</fullName>
    </recommendedName>
</protein>
<evidence type="ECO:0000256" key="1">
    <source>
        <dbReference type="ARBA" id="ARBA00007689"/>
    </source>
</evidence>